<organism evidence="2 3">
    <name type="scientific">Nesterenkonia aethiopica</name>
    <dbReference type="NCBI Taxonomy" id="269144"/>
    <lineage>
        <taxon>Bacteria</taxon>
        <taxon>Bacillati</taxon>
        <taxon>Actinomycetota</taxon>
        <taxon>Actinomycetes</taxon>
        <taxon>Micrococcales</taxon>
        <taxon>Micrococcaceae</taxon>
        <taxon>Nesterenkonia</taxon>
    </lineage>
</organism>
<evidence type="ECO:0000313" key="2">
    <source>
        <dbReference type="EMBL" id="GAA3055139.1"/>
    </source>
</evidence>
<dbReference type="PANTHER" id="PTHR23419">
    <property type="entry name" value="DIVALENT CATION TOLERANCE CUTA-RELATED"/>
    <property type="match status" value="1"/>
</dbReference>
<dbReference type="Gene3D" id="3.30.70.120">
    <property type="match status" value="1"/>
</dbReference>
<dbReference type="InterPro" id="IPR004323">
    <property type="entry name" value="Ion_tolerance_CutA"/>
</dbReference>
<dbReference type="Pfam" id="PF03091">
    <property type="entry name" value="CutA1"/>
    <property type="match status" value="1"/>
</dbReference>
<evidence type="ECO:0000313" key="3">
    <source>
        <dbReference type="Proteomes" id="UP001500236"/>
    </source>
</evidence>
<dbReference type="SUPFAM" id="SSF54913">
    <property type="entry name" value="GlnB-like"/>
    <property type="match status" value="1"/>
</dbReference>
<accession>A0ABP6LQZ8</accession>
<dbReference type="EMBL" id="BAAAVT010000003">
    <property type="protein sequence ID" value="GAA3055139.1"/>
    <property type="molecule type" value="Genomic_DNA"/>
</dbReference>
<sequence length="115" mass="12532">MCDDVQPTAAEFVTVQTTVEDEPQAERLAAALLDAGLGACVQVSAVRSFYRWKGEVHDDPEQLLTVKTTAAAVPGIKELLTRDHPYEEPELIVQPILDGSPGYLGWVRENTIAPT</sequence>
<protein>
    <submittedName>
        <fullName evidence="2">Divalent-cation tolerance protein CutA</fullName>
    </submittedName>
</protein>
<comment type="caution">
    <text evidence="2">The sequence shown here is derived from an EMBL/GenBank/DDBJ whole genome shotgun (WGS) entry which is preliminary data.</text>
</comment>
<name>A0ABP6LQZ8_9MICC</name>
<comment type="similarity">
    <text evidence="1">Belongs to the CutA family.</text>
</comment>
<dbReference type="InterPro" id="IPR011322">
    <property type="entry name" value="N-reg_PII-like_a/b"/>
</dbReference>
<proteinExistence type="inferred from homology"/>
<dbReference type="PANTHER" id="PTHR23419:SF8">
    <property type="entry name" value="FI09726P"/>
    <property type="match status" value="1"/>
</dbReference>
<reference evidence="3" key="1">
    <citation type="journal article" date="2019" name="Int. J. Syst. Evol. Microbiol.">
        <title>The Global Catalogue of Microorganisms (GCM) 10K type strain sequencing project: providing services to taxonomists for standard genome sequencing and annotation.</title>
        <authorList>
            <consortium name="The Broad Institute Genomics Platform"/>
            <consortium name="The Broad Institute Genome Sequencing Center for Infectious Disease"/>
            <person name="Wu L."/>
            <person name="Ma J."/>
        </authorList>
    </citation>
    <scope>NUCLEOTIDE SEQUENCE [LARGE SCALE GENOMIC DNA]</scope>
    <source>
        <strain evidence="3">JCM 14309</strain>
    </source>
</reference>
<dbReference type="InterPro" id="IPR015867">
    <property type="entry name" value="N-reg_PII/ATP_PRibTrfase_C"/>
</dbReference>
<gene>
    <name evidence="2" type="ORF">GCM10010529_06500</name>
</gene>
<dbReference type="RefSeq" id="WP_344684946.1">
    <property type="nucleotide sequence ID" value="NZ_BAAAVT010000003.1"/>
</dbReference>
<dbReference type="Proteomes" id="UP001500236">
    <property type="component" value="Unassembled WGS sequence"/>
</dbReference>
<keyword evidence="3" id="KW-1185">Reference proteome</keyword>
<evidence type="ECO:0000256" key="1">
    <source>
        <dbReference type="ARBA" id="ARBA00010169"/>
    </source>
</evidence>